<sequence>MVCVTAKHGSVSFRCDDLVMLPIEIVAKIVDCLNHMDIHHLEAAHPRFRIQMEGYNCWKQDVVRSIVLDKTQWFRSVSATMKNFSNHRQAMSVWKRLACLTNLANSSKYCQENLIADVLSTEGPGNTLRPSKCWGEIQRFGDELVHPYNLQELSTFSMFRLLSRRQSSLGETIQMLCGCSSGNSCYWSSAASSSPNAEESIFYRMRGHCIVRAVSVLPYRVFWHPHAPTYGPKQVSFSFFANERNIDSEHEVPFYVSPVHVPTRVGRVAKAGAETFVDFKRNVPAKPDEVDADTSHAWKKLHEDYKTALRAYNLRTAERLLHVCKQNGGVFTKIGQQLASLNHALPVEYTSTLSVLQDQALPVSFEEAKSAVETELGGPLDQFFREFNTKPIAAASLAQVHHAVTQDGREVAVKIQYPKLAKTLASDLWAVRQAIYAIERIWDISVRWIIPEIEQALEAEAQIVLLDHGLYRQLDDDFRQTFCRLWKALLLRDNKLLMECGERFHVGPYTKFFPLIFTYRAMNSKTIMGGQMSAEEKQALRQDLKSLQGTNVNEFFEHLPRDMLFVFRSTNLTRSLNKDLGGNSRYVWLHYDCVNYPLTTSTRQRFQIFGMYALKGLSQDRAATGAALTPWQSFWYRLRR</sequence>
<evidence type="ECO:0000313" key="2">
    <source>
        <dbReference type="EMBL" id="RHY31314.1"/>
    </source>
</evidence>
<dbReference type="EMBL" id="QUSY01000225">
    <property type="protein sequence ID" value="RHY31314.1"/>
    <property type="molecule type" value="Genomic_DNA"/>
</dbReference>
<evidence type="ECO:0000313" key="3">
    <source>
        <dbReference type="Proteomes" id="UP000285060"/>
    </source>
</evidence>
<dbReference type="VEuPathDB" id="FungiDB:H310_01107"/>
<dbReference type="PANTHER" id="PTHR43173:SF28">
    <property type="entry name" value="AARF DOMAIN CONTAINING KINASE 5"/>
    <property type="match status" value="1"/>
</dbReference>
<organism evidence="2 3">
    <name type="scientific">Aphanomyces invadans</name>
    <dbReference type="NCBI Taxonomy" id="157072"/>
    <lineage>
        <taxon>Eukaryota</taxon>
        <taxon>Sar</taxon>
        <taxon>Stramenopiles</taxon>
        <taxon>Oomycota</taxon>
        <taxon>Saprolegniomycetes</taxon>
        <taxon>Saprolegniales</taxon>
        <taxon>Verrucalvaceae</taxon>
        <taxon>Aphanomyces</taxon>
    </lineage>
</organism>
<dbReference type="Proteomes" id="UP000285060">
    <property type="component" value="Unassembled WGS sequence"/>
</dbReference>
<dbReference type="InterPro" id="IPR011009">
    <property type="entry name" value="Kinase-like_dom_sf"/>
</dbReference>
<accession>A0A3R6YB20</accession>
<dbReference type="AlphaFoldDB" id="A0A3R6YB20"/>
<protein>
    <recommendedName>
        <fullName evidence="1">ABC1 atypical kinase-like domain-containing protein</fullName>
    </recommendedName>
</protein>
<gene>
    <name evidence="2" type="ORF">DYB32_003600</name>
</gene>
<name>A0A3R6YB20_9STRA</name>
<dbReference type="Pfam" id="PF03109">
    <property type="entry name" value="ABC1"/>
    <property type="match status" value="1"/>
</dbReference>
<evidence type="ECO:0000259" key="1">
    <source>
        <dbReference type="Pfam" id="PF03109"/>
    </source>
</evidence>
<comment type="caution">
    <text evidence="2">The sequence shown here is derived from an EMBL/GenBank/DDBJ whole genome shotgun (WGS) entry which is preliminary data.</text>
</comment>
<keyword evidence="3" id="KW-1185">Reference proteome</keyword>
<dbReference type="SUPFAM" id="SSF56112">
    <property type="entry name" value="Protein kinase-like (PK-like)"/>
    <property type="match status" value="1"/>
</dbReference>
<proteinExistence type="predicted"/>
<reference evidence="2 3" key="1">
    <citation type="submission" date="2018-08" db="EMBL/GenBank/DDBJ databases">
        <title>Aphanomyces genome sequencing and annotation.</title>
        <authorList>
            <person name="Minardi D."/>
            <person name="Oidtmann B."/>
            <person name="Van Der Giezen M."/>
            <person name="Studholme D.J."/>
        </authorList>
    </citation>
    <scope>NUCLEOTIDE SEQUENCE [LARGE SCALE GENOMIC DNA]</scope>
    <source>
        <strain evidence="2 3">NJM0002</strain>
    </source>
</reference>
<dbReference type="InterPro" id="IPR004147">
    <property type="entry name" value="ABC1_dom"/>
</dbReference>
<dbReference type="PANTHER" id="PTHR43173">
    <property type="entry name" value="ABC1 FAMILY PROTEIN"/>
    <property type="match status" value="1"/>
</dbReference>
<feature type="domain" description="ABC1 atypical kinase-like" evidence="1">
    <location>
        <begin position="356"/>
        <end position="460"/>
    </location>
</feature>
<dbReference type="VEuPathDB" id="FungiDB:H310_01106"/>
<dbReference type="InterPro" id="IPR051130">
    <property type="entry name" value="Mito_struct-func_regulator"/>
</dbReference>